<comment type="function">
    <text evidence="3">CRISPR (clustered regularly interspaced short palindromic repeat) is an adaptive immune system that provides protection against mobile genetic elements (viruses, transposable elements and conjugative plasmids). CRISPR clusters contain spacers, sequences complementary to antecedent mobile elements, and target invading nucleic acids. CRISPR clusters are transcribed and processed into CRISPR RNA (crRNA).</text>
</comment>
<dbReference type="NCBIfam" id="TIGR01874">
    <property type="entry name" value="cas_cas5a"/>
    <property type="match status" value="1"/>
</dbReference>
<reference evidence="4 5" key="1">
    <citation type="journal article" date="2022" name="Microbiol. Resour. Announc.">
        <title>Complete Genome Sequence of the Hyperthermophilic and Acidophilic Archaeon Saccharolobus caldissimus Strain HS-3T.</title>
        <authorList>
            <person name="Sakai H.D."/>
            <person name="Kurosawa N."/>
        </authorList>
    </citation>
    <scope>NUCLEOTIDE SEQUENCE [LARGE SCALE GENOMIC DNA]</scope>
    <source>
        <strain evidence="4 5">JCM32116</strain>
    </source>
</reference>
<dbReference type="InterPro" id="IPR010153">
    <property type="entry name" value="CRISPR-assoc_prot_Cas5a-typ"/>
</dbReference>
<organism evidence="4 5">
    <name type="scientific">Saccharolobus caldissimus</name>
    <dbReference type="NCBI Taxonomy" id="1702097"/>
    <lineage>
        <taxon>Archaea</taxon>
        <taxon>Thermoproteota</taxon>
        <taxon>Thermoprotei</taxon>
        <taxon>Sulfolobales</taxon>
        <taxon>Sulfolobaceae</taxon>
        <taxon>Saccharolobus</taxon>
    </lineage>
</organism>
<evidence type="ECO:0000313" key="5">
    <source>
        <dbReference type="Proteomes" id="UP001319921"/>
    </source>
</evidence>
<evidence type="ECO:0008006" key="6">
    <source>
        <dbReference type="Google" id="ProtNLM"/>
    </source>
</evidence>
<dbReference type="AlphaFoldDB" id="A0AAQ4CRY5"/>
<sequence length="255" mass="28793">MKAYLVSLRFHWGYSIRNYFTSKATDSYILPPLNTVIGALAMANSARNGIHVENRFDKSGRKYSSAKDYVSRIKYASFNFQYKPIKFTSILRYSSAIYWFTTHDIQTLIKISDFFAPIQFGLASYLNGIINMFLVTDLDKADLYSITRLGSKESLVSVISVKEVKGKKVGKGEEVSNVTFSFSKNLIKSVVGNFFVELVPSLNSLYYDFFLPSTAETINLDIIYVPNPVVKIVTNEEECVFESEQGNIITLGDVC</sequence>
<accession>A0AAQ4CRY5</accession>
<dbReference type="GO" id="GO:0051607">
    <property type="term" value="P:defense response to virus"/>
    <property type="evidence" value="ECO:0007669"/>
    <property type="project" value="UniProtKB-KW"/>
</dbReference>
<gene>
    <name evidence="4" type="ORF">SACC_15830</name>
</gene>
<dbReference type="Proteomes" id="UP001319921">
    <property type="component" value="Chromosome"/>
</dbReference>
<dbReference type="NCBIfam" id="TIGR02593">
    <property type="entry name" value="CRISPR_cas5"/>
    <property type="match status" value="1"/>
</dbReference>
<dbReference type="KEGG" id="scas:SACC_15830"/>
<protein>
    <recommendedName>
        <fullName evidence="6">CRISPR-associated protein Cas5</fullName>
    </recommendedName>
</protein>
<keyword evidence="5" id="KW-1185">Reference proteome</keyword>
<dbReference type="InterPro" id="IPR013422">
    <property type="entry name" value="CRISPR-assoc_prot_Cas5_N"/>
</dbReference>
<keyword evidence="2" id="KW-0051">Antiviral defense</keyword>
<dbReference type="EMBL" id="AP025226">
    <property type="protein sequence ID" value="BDB98566.1"/>
    <property type="molecule type" value="Genomic_DNA"/>
</dbReference>
<dbReference type="Gene3D" id="3.30.70.3120">
    <property type="match status" value="1"/>
</dbReference>
<name>A0AAQ4CRY5_9CREN</name>
<evidence type="ECO:0000313" key="4">
    <source>
        <dbReference type="EMBL" id="BDB98566.1"/>
    </source>
</evidence>
<dbReference type="GeneID" id="68866314"/>
<proteinExistence type="inferred from homology"/>
<evidence type="ECO:0000256" key="3">
    <source>
        <dbReference type="ARBA" id="ARBA00025626"/>
    </source>
</evidence>
<evidence type="ECO:0000256" key="2">
    <source>
        <dbReference type="ARBA" id="ARBA00023118"/>
    </source>
</evidence>
<evidence type="ECO:0000256" key="1">
    <source>
        <dbReference type="ARBA" id="ARBA00010891"/>
    </source>
</evidence>
<dbReference type="InterPro" id="IPR053725">
    <property type="entry name" value="CRISPR_Cas5_sf"/>
</dbReference>
<dbReference type="RefSeq" id="WP_229572418.1">
    <property type="nucleotide sequence ID" value="NZ_AP025226.1"/>
</dbReference>
<comment type="similarity">
    <text evidence="1">Belongs to the CRISPR-associated protein Cas5 family. Subtype I-A/Apern subfamily.</text>
</comment>